<evidence type="ECO:0008006" key="4">
    <source>
        <dbReference type="Google" id="ProtNLM"/>
    </source>
</evidence>
<accession>A0A9D7PP93</accession>
<protein>
    <recommendedName>
        <fullName evidence="4">DNA polymerase Y family protein</fullName>
    </recommendedName>
</protein>
<proteinExistence type="predicted"/>
<evidence type="ECO:0000256" key="1">
    <source>
        <dbReference type="ARBA" id="ARBA00022763"/>
    </source>
</evidence>
<dbReference type="GO" id="GO:0006281">
    <property type="term" value="P:DNA repair"/>
    <property type="evidence" value="ECO:0007669"/>
    <property type="project" value="TreeGrafter"/>
</dbReference>
<dbReference type="InterPro" id="IPR050356">
    <property type="entry name" value="SulA_CellDiv_inhibitor"/>
</dbReference>
<reference evidence="2" key="1">
    <citation type="submission" date="2020-10" db="EMBL/GenBank/DDBJ databases">
        <title>Connecting structure to function with the recovery of over 1000 high-quality activated sludge metagenome-assembled genomes encoding full-length rRNA genes using long-read sequencing.</title>
        <authorList>
            <person name="Singleton C.M."/>
            <person name="Petriglieri F."/>
            <person name="Kristensen J.M."/>
            <person name="Kirkegaard R.H."/>
            <person name="Michaelsen T.Y."/>
            <person name="Andersen M.H."/>
            <person name="Karst S.M."/>
            <person name="Dueholm M.S."/>
            <person name="Nielsen P.H."/>
            <person name="Albertsen M."/>
        </authorList>
    </citation>
    <scope>NUCLEOTIDE SEQUENCE</scope>
    <source>
        <strain evidence="2">Hirt_18-Q3-R61-65_BATAC.395</strain>
    </source>
</reference>
<dbReference type="EMBL" id="JADJUC010000001">
    <property type="protein sequence ID" value="MBK8522765.1"/>
    <property type="molecule type" value="Genomic_DNA"/>
</dbReference>
<organism evidence="2 3">
    <name type="scientific">Candidatus Proximibacter danicus</name>
    <dbReference type="NCBI Taxonomy" id="2954365"/>
    <lineage>
        <taxon>Bacteria</taxon>
        <taxon>Pseudomonadati</taxon>
        <taxon>Pseudomonadota</taxon>
        <taxon>Betaproteobacteria</taxon>
        <taxon>Candidatus Proximibacter</taxon>
    </lineage>
</organism>
<name>A0A9D7PP93_9PROT</name>
<dbReference type="Proteomes" id="UP000886689">
    <property type="component" value="Unassembled WGS sequence"/>
</dbReference>
<evidence type="ECO:0000313" key="2">
    <source>
        <dbReference type="EMBL" id="MBK8522765.1"/>
    </source>
</evidence>
<dbReference type="PANTHER" id="PTHR35369">
    <property type="entry name" value="BLR3025 PROTEIN-RELATED"/>
    <property type="match status" value="1"/>
</dbReference>
<evidence type="ECO:0000313" key="3">
    <source>
        <dbReference type="Proteomes" id="UP000886689"/>
    </source>
</evidence>
<dbReference type="AlphaFoldDB" id="A0A9D7PP93"/>
<sequence>MTRDPERIGRVLRERLGQIRLSQAICALSLRAESPAILPGRDGSLFGERAAEESVAVLLERLQARMGAERVFRLALVADHRPERSSQPLREKNSILAKAQTAPQAIPPRPCWLLPEPEALPEIAGAPHRGGPLVLLTGPERIESGWWDAGEADGLGDVRRDYFVALSPRHEWLWIFRNTEGWFLHGVFA</sequence>
<dbReference type="PANTHER" id="PTHR35369:SF2">
    <property type="entry name" value="BLR3025 PROTEIN"/>
    <property type="match status" value="1"/>
</dbReference>
<gene>
    <name evidence="2" type="ORF">IPL58_00710</name>
</gene>
<keyword evidence="1" id="KW-0227">DNA damage</keyword>
<comment type="caution">
    <text evidence="2">The sequence shown here is derived from an EMBL/GenBank/DDBJ whole genome shotgun (WGS) entry which is preliminary data.</text>
</comment>